<feature type="domain" description="RecC C-terminal" evidence="11">
    <location>
        <begin position="819"/>
        <end position="1020"/>
    </location>
</feature>
<dbReference type="PANTHER" id="PTHR30591">
    <property type="entry name" value="RECBCD ENZYME SUBUNIT RECC"/>
    <property type="match status" value="1"/>
</dbReference>
<keyword evidence="1" id="KW-0540">Nuclease</keyword>
<dbReference type="EMBL" id="WBUI01000005">
    <property type="protein sequence ID" value="KAB2933542.1"/>
    <property type="molecule type" value="Genomic_DNA"/>
</dbReference>
<evidence type="ECO:0000313" key="13">
    <source>
        <dbReference type="Proteomes" id="UP000460298"/>
    </source>
</evidence>
<evidence type="ECO:0000256" key="3">
    <source>
        <dbReference type="ARBA" id="ARBA00022763"/>
    </source>
</evidence>
<dbReference type="GO" id="GO:0006281">
    <property type="term" value="P:DNA repair"/>
    <property type="evidence" value="ECO:0007669"/>
    <property type="project" value="UniProtKB-KW"/>
</dbReference>
<evidence type="ECO:0000256" key="7">
    <source>
        <dbReference type="ARBA" id="ARBA00022840"/>
    </source>
</evidence>
<proteinExistence type="predicted"/>
<evidence type="ECO:0000313" key="12">
    <source>
        <dbReference type="EMBL" id="KAB2933542.1"/>
    </source>
</evidence>
<dbReference type="GO" id="GO:0004527">
    <property type="term" value="F:exonuclease activity"/>
    <property type="evidence" value="ECO:0007669"/>
    <property type="project" value="UniProtKB-KW"/>
</dbReference>
<dbReference type="AlphaFoldDB" id="A0A833H2T1"/>
<dbReference type="GO" id="GO:0003677">
    <property type="term" value="F:DNA binding"/>
    <property type="evidence" value="ECO:0007669"/>
    <property type="project" value="UniProtKB-KW"/>
</dbReference>
<accession>A0A833H2T1</accession>
<dbReference type="PANTHER" id="PTHR30591:SF1">
    <property type="entry name" value="RECBCD ENZYME SUBUNIT RECC"/>
    <property type="match status" value="1"/>
</dbReference>
<evidence type="ECO:0000256" key="2">
    <source>
        <dbReference type="ARBA" id="ARBA00022741"/>
    </source>
</evidence>
<dbReference type="Gene3D" id="3.40.50.300">
    <property type="entry name" value="P-loop containing nucleotide triphosphate hydrolases"/>
    <property type="match status" value="1"/>
</dbReference>
<keyword evidence="3" id="KW-0227">DNA damage</keyword>
<keyword evidence="7" id="KW-0067">ATP-binding</keyword>
<keyword evidence="6 12" id="KW-0269">Exonuclease</keyword>
<evidence type="ECO:0000256" key="10">
    <source>
        <dbReference type="SAM" id="MobiDB-lite"/>
    </source>
</evidence>
<reference evidence="12 13" key="1">
    <citation type="submission" date="2019-10" db="EMBL/GenBank/DDBJ databases">
        <title>Extracellular Electron Transfer in a Candidatus Methanoperedens spp. Enrichment Culture.</title>
        <authorList>
            <person name="Berger S."/>
            <person name="Rangel Shaw D."/>
            <person name="Berben T."/>
            <person name="In 'T Zandt M."/>
            <person name="Frank J."/>
            <person name="Reimann J."/>
            <person name="Jetten M.S.M."/>
            <person name="Welte C.U."/>
        </authorList>
    </citation>
    <scope>NUCLEOTIDE SEQUENCE [LARGE SCALE GENOMIC DNA]</scope>
    <source>
        <strain evidence="12">SB12</strain>
    </source>
</reference>
<feature type="region of interest" description="Disordered" evidence="10">
    <location>
        <begin position="1134"/>
        <end position="1182"/>
    </location>
</feature>
<feature type="compositionally biased region" description="Basic residues" evidence="10">
    <location>
        <begin position="1171"/>
        <end position="1182"/>
    </location>
</feature>
<evidence type="ECO:0000256" key="9">
    <source>
        <dbReference type="ARBA" id="ARBA00023204"/>
    </source>
</evidence>
<evidence type="ECO:0000256" key="8">
    <source>
        <dbReference type="ARBA" id="ARBA00023125"/>
    </source>
</evidence>
<dbReference type="GO" id="GO:0006310">
    <property type="term" value="P:DNA recombination"/>
    <property type="evidence" value="ECO:0007669"/>
    <property type="project" value="TreeGrafter"/>
</dbReference>
<evidence type="ECO:0000259" key="11">
    <source>
        <dbReference type="Pfam" id="PF17946"/>
    </source>
</evidence>
<name>A0A833H2T1_9LEPT</name>
<protein>
    <submittedName>
        <fullName evidence="12">Exonuclease V subunit gamma</fullName>
    </submittedName>
</protein>
<keyword evidence="4" id="KW-0378">Hydrolase</keyword>
<dbReference type="InterPro" id="IPR041500">
    <property type="entry name" value="RecC_C"/>
</dbReference>
<dbReference type="GO" id="GO:0140097">
    <property type="term" value="F:catalytic activity, acting on DNA"/>
    <property type="evidence" value="ECO:0007669"/>
    <property type="project" value="UniProtKB-ARBA"/>
</dbReference>
<organism evidence="12 13">
    <name type="scientific">Leptonema illini</name>
    <dbReference type="NCBI Taxonomy" id="183"/>
    <lineage>
        <taxon>Bacteria</taxon>
        <taxon>Pseudomonadati</taxon>
        <taxon>Spirochaetota</taxon>
        <taxon>Spirochaetia</taxon>
        <taxon>Leptospirales</taxon>
        <taxon>Leptospiraceae</taxon>
        <taxon>Leptonema</taxon>
    </lineage>
</organism>
<dbReference type="InterPro" id="IPR027417">
    <property type="entry name" value="P-loop_NTPase"/>
</dbReference>
<dbReference type="SUPFAM" id="SSF52980">
    <property type="entry name" value="Restriction endonuclease-like"/>
    <property type="match status" value="1"/>
</dbReference>
<feature type="compositionally biased region" description="Basic and acidic residues" evidence="10">
    <location>
        <begin position="1136"/>
        <end position="1168"/>
    </location>
</feature>
<dbReference type="InterPro" id="IPR013986">
    <property type="entry name" value="DExx_box_DNA_helicase_dom_sf"/>
</dbReference>
<comment type="caution">
    <text evidence="12">The sequence shown here is derived from an EMBL/GenBank/DDBJ whole genome shotgun (WGS) entry which is preliminary data.</text>
</comment>
<dbReference type="Pfam" id="PF17946">
    <property type="entry name" value="RecC_C"/>
    <property type="match status" value="1"/>
</dbReference>
<dbReference type="SUPFAM" id="SSF52540">
    <property type="entry name" value="P-loop containing nucleoside triphosphate hydrolases"/>
    <property type="match status" value="2"/>
</dbReference>
<dbReference type="GO" id="GO:0004386">
    <property type="term" value="F:helicase activity"/>
    <property type="evidence" value="ECO:0007669"/>
    <property type="project" value="UniProtKB-KW"/>
</dbReference>
<dbReference type="Gene3D" id="1.10.486.10">
    <property type="entry name" value="PCRA, domain 4"/>
    <property type="match status" value="1"/>
</dbReference>
<evidence type="ECO:0000256" key="1">
    <source>
        <dbReference type="ARBA" id="ARBA00022722"/>
    </source>
</evidence>
<dbReference type="Gene3D" id="1.10.10.160">
    <property type="match status" value="1"/>
</dbReference>
<dbReference type="Proteomes" id="UP000460298">
    <property type="component" value="Unassembled WGS sequence"/>
</dbReference>
<dbReference type="GO" id="GO:0005524">
    <property type="term" value="F:ATP binding"/>
    <property type="evidence" value="ECO:0007669"/>
    <property type="project" value="UniProtKB-KW"/>
</dbReference>
<keyword evidence="8" id="KW-0238">DNA-binding</keyword>
<keyword evidence="5" id="KW-0347">Helicase</keyword>
<evidence type="ECO:0000256" key="5">
    <source>
        <dbReference type="ARBA" id="ARBA00022806"/>
    </source>
</evidence>
<keyword evidence="2" id="KW-0547">Nucleotide-binding</keyword>
<evidence type="ECO:0000256" key="6">
    <source>
        <dbReference type="ARBA" id="ARBA00022839"/>
    </source>
</evidence>
<keyword evidence="9" id="KW-0234">DNA repair</keyword>
<dbReference type="Pfam" id="PF04257">
    <property type="entry name" value="Exonuc_V_gamma"/>
    <property type="match status" value="1"/>
</dbReference>
<evidence type="ECO:0000256" key="4">
    <source>
        <dbReference type="ARBA" id="ARBA00022801"/>
    </source>
</evidence>
<gene>
    <name evidence="12" type="ORF">F9K24_06750</name>
</gene>
<dbReference type="InterPro" id="IPR011335">
    <property type="entry name" value="Restrct_endonuc-II-like"/>
</dbReference>
<sequence length="1182" mass="135166">MPGIRIYLSHPLQELADRWIADTSDDLKGADLFHPLRVIVPNRNMKRWLQMYMARKGIVAAHIRFQYVEDGIRSLLEGIAGEYNPQVLRPLDLQGRILHLLLQDLKSDSPLWPLLTQRGAHPSKQDSGEESLRIFQLSQRMTDLFTNYEYHRVGTLEDWREIDSDLTLDVFADSKFDDSLAADGLFEEQRKLYRAATVEYGKDEQKLNLSVLHADRVPVSEYARRVLKGDVKKGEAPTVYLFGLSLLSRYHISLIRHLSDHYSFRAYLPDLVPGLFKRSANENGEQWSPIEFTAEFRPENDLFAGWKKSFAELLGLLETAFLGRIEWYGRNSDRTYPLGRFHDALLKGSINPITDRIHIGCCPGERREVETVYQCILQAMMDDPTLELTDIAVLVPDMEHYRPYILDVFERDRTSVDRPLVPYNLSDYSAARESHFASGVRALFQLIRGDFTRSEVFELLYNPCCQHAIGIDRETVAEWLRLFDDAGIRRFFDAADRSAQVGTPTDGERSDAFTFLRGLRSLYLGMFLEPDDLLSDGLRPHSLFLVDRTALLKLIDFVQRLYQWQQELKREFTGRERFDKTMEFIDAFLSIPASNNEEQEVRDHMESELRLYDLRLFKDFTLLEQAVLASLTGIAGGRGHYLAGGVTVCSLQPMRPVPFRHIYIAGLGEGQFPPREDRSTLNLLSRDPSVSAGGLPHSNIATGEKARLLLYETLLSATDRIVLLYNGRDTTRDRELLPCSPLNELISYLKKADSPKTEDLVEHLPLKLYSRQYTGRNSYLFCNLSRPDIRLLNLSSTRTPPPPSPSLAAGTKVDQPLATDIQIAHLISFLRHPVEAVIKRQMRLYDSRIEDDSLHDDEPFHITDEEIWGMSSLVIERALMLMSEGTSNSAGTAINDAVSSIQSEFADRLPVPPYDEIALKKYRSPDFIELLEMAGPILHSHPFKRIRLADGSAVQVNVKGRSIRLTGEIPFLSYADGHATILHVTDRNFTNRVLFPLLFQLLVLERTRSFRWHSFTICIIAIKNGKTQLLQYANNPERTLRSTYIEDLLDEYLAGDLNYLPLRLDLLSKDMWKSDFFDTAVGDAIRRRLEDEALESEVDFMDLLRVIPPRIDDDILSRMRKRWEPIVTLSIPVDDGSSRKGKSTDKTAEKQSRTQSKKQAEKQAEKQPAKSSKKQSKKGSKS</sequence>
<dbReference type="Gene3D" id="3.40.50.10930">
    <property type="match status" value="1"/>
</dbReference>